<dbReference type="PANTHER" id="PTHR43537">
    <property type="entry name" value="TRANSCRIPTIONAL REGULATOR, GNTR FAMILY"/>
    <property type="match status" value="1"/>
</dbReference>
<accession>K0EQM5</accession>
<dbReference type="InterPro" id="IPR036390">
    <property type="entry name" value="WH_DNA-bd_sf"/>
</dbReference>
<feature type="domain" description="HTH gntR-type" evidence="5">
    <location>
        <begin position="9"/>
        <end position="77"/>
    </location>
</feature>
<keyword evidence="3" id="KW-0804">Transcription</keyword>
<dbReference type="GO" id="GO:0003677">
    <property type="term" value="F:DNA binding"/>
    <property type="evidence" value="ECO:0007669"/>
    <property type="project" value="UniProtKB-KW"/>
</dbReference>
<feature type="region of interest" description="Disordered" evidence="4">
    <location>
        <begin position="119"/>
        <end position="294"/>
    </location>
</feature>
<feature type="compositionally biased region" description="Low complexity" evidence="4">
    <location>
        <begin position="172"/>
        <end position="294"/>
    </location>
</feature>
<dbReference type="Gene3D" id="1.10.10.10">
    <property type="entry name" value="Winged helix-like DNA-binding domain superfamily/Winged helix DNA-binding domain"/>
    <property type="match status" value="1"/>
</dbReference>
<evidence type="ECO:0000313" key="7">
    <source>
        <dbReference type="Proteomes" id="UP000006304"/>
    </source>
</evidence>
<dbReference type="CDD" id="cd07377">
    <property type="entry name" value="WHTH_GntR"/>
    <property type="match status" value="1"/>
</dbReference>
<dbReference type="KEGG" id="nbr:O3I_000590"/>
<dbReference type="InterPro" id="IPR036388">
    <property type="entry name" value="WH-like_DNA-bd_sf"/>
</dbReference>
<dbReference type="HOGENOM" id="CLU_670543_0_0_11"/>
<keyword evidence="2" id="KW-0238">DNA-binding</keyword>
<proteinExistence type="predicted"/>
<feature type="compositionally biased region" description="Basic and acidic residues" evidence="4">
    <location>
        <begin position="162"/>
        <end position="171"/>
    </location>
</feature>
<dbReference type="EMBL" id="CP003876">
    <property type="protein sequence ID" value="AFT98080.1"/>
    <property type="molecule type" value="Genomic_DNA"/>
</dbReference>
<dbReference type="PROSITE" id="PS50949">
    <property type="entry name" value="HTH_GNTR"/>
    <property type="match status" value="1"/>
</dbReference>
<dbReference type="PANTHER" id="PTHR43537:SF24">
    <property type="entry name" value="GLUCONATE OPERON TRANSCRIPTIONAL REPRESSOR"/>
    <property type="match status" value="1"/>
</dbReference>
<dbReference type="SUPFAM" id="SSF46785">
    <property type="entry name" value="Winged helix' DNA-binding domain"/>
    <property type="match status" value="1"/>
</dbReference>
<gene>
    <name evidence="6" type="ORF">O3I_000590</name>
</gene>
<dbReference type="Gene3D" id="1.20.120.530">
    <property type="entry name" value="GntR ligand-binding domain-like"/>
    <property type="match status" value="1"/>
</dbReference>
<dbReference type="GO" id="GO:0003700">
    <property type="term" value="F:DNA-binding transcription factor activity"/>
    <property type="evidence" value="ECO:0007669"/>
    <property type="project" value="InterPro"/>
</dbReference>
<dbReference type="InterPro" id="IPR008920">
    <property type="entry name" value="TF_FadR/GntR_C"/>
</dbReference>
<dbReference type="STRING" id="1133849.O3I_000590"/>
<protein>
    <submittedName>
        <fullName evidence="6">GntR family transcriptional regulator</fullName>
    </submittedName>
</protein>
<evidence type="ECO:0000313" key="6">
    <source>
        <dbReference type="EMBL" id="AFT98080.1"/>
    </source>
</evidence>
<evidence type="ECO:0000259" key="5">
    <source>
        <dbReference type="PROSITE" id="PS50949"/>
    </source>
</evidence>
<sequence length="410" mass="40868">MALQPVVKRSVSGDVFEQIVADVLSGELAPGATLPSERQLAEALGVSRPAVREALQRLAAAGLVSVRQGDATTVLDYRRGAGLEVLPRLLVQAGELDPAVARSILEARLHNGPKVAELAAARSPRAHTEPDAAPYADGTATTTPSADRSGRTTPTSTSSATDKGDTSHTESAETTPPSGTTASSTTTPGATTPGATTSDRSASGTTTFGTTPSDTTTPDKTASGTAVSGATTSGTNDFGATTSGATTSGATTSGATTSGTTTSGATTSGTTTSGTTTSGAAASSARPSGGTATTADTGPAIFDALLASVEALAAEGDPVVRQRLALDFWDHVVDAADSIVFRLMFNMLRAAYEPALVALAPIMSAEVGNVGAYRELAAAIVAGRPQEAAETARALLEPATTALIEVLGGH</sequence>
<keyword evidence="1" id="KW-0805">Transcription regulation</keyword>
<dbReference type="PRINTS" id="PR00035">
    <property type="entry name" value="HTHGNTR"/>
</dbReference>
<keyword evidence="7" id="KW-1185">Reference proteome</keyword>
<evidence type="ECO:0000256" key="2">
    <source>
        <dbReference type="ARBA" id="ARBA00023125"/>
    </source>
</evidence>
<dbReference type="Proteomes" id="UP000006304">
    <property type="component" value="Chromosome"/>
</dbReference>
<dbReference type="Pfam" id="PF07729">
    <property type="entry name" value="FCD"/>
    <property type="match status" value="1"/>
</dbReference>
<reference evidence="6 7" key="1">
    <citation type="journal article" date="2012" name="J. Bacteriol.">
        <title>Complete genome sequence of Nocardia brasiliensis HUJEG-1.</title>
        <authorList>
            <person name="Vera-Cabrera L."/>
            <person name="Ortiz-Lopez R."/>
            <person name="Elizondo-Gonzalez R."/>
            <person name="Perez-Maya A.A."/>
            <person name="Ocampo-Candiani J."/>
        </authorList>
    </citation>
    <scope>NUCLEOTIDE SEQUENCE [LARGE SCALE GENOMIC DNA]</scope>
    <source>
        <strain evidence="7">ATCC 700358</strain>
    </source>
</reference>
<dbReference type="SMART" id="SM00345">
    <property type="entry name" value="HTH_GNTR"/>
    <property type="match status" value="1"/>
</dbReference>
<evidence type="ECO:0000256" key="1">
    <source>
        <dbReference type="ARBA" id="ARBA00023015"/>
    </source>
</evidence>
<feature type="compositionally biased region" description="Low complexity" evidence="4">
    <location>
        <begin position="152"/>
        <end position="161"/>
    </location>
</feature>
<dbReference type="AlphaFoldDB" id="K0EQM5"/>
<name>K0EQM5_NOCB7</name>
<dbReference type="Pfam" id="PF00392">
    <property type="entry name" value="GntR"/>
    <property type="match status" value="1"/>
</dbReference>
<dbReference type="InterPro" id="IPR011711">
    <property type="entry name" value="GntR_C"/>
</dbReference>
<dbReference type="SUPFAM" id="SSF48008">
    <property type="entry name" value="GntR ligand-binding domain-like"/>
    <property type="match status" value="1"/>
</dbReference>
<evidence type="ECO:0000256" key="4">
    <source>
        <dbReference type="SAM" id="MobiDB-lite"/>
    </source>
</evidence>
<organism evidence="6 7">
    <name type="scientific">Nocardia brasiliensis (strain ATCC 700358 / HUJEG-1)</name>
    <dbReference type="NCBI Taxonomy" id="1133849"/>
    <lineage>
        <taxon>Bacteria</taxon>
        <taxon>Bacillati</taxon>
        <taxon>Actinomycetota</taxon>
        <taxon>Actinomycetes</taxon>
        <taxon>Mycobacteriales</taxon>
        <taxon>Nocardiaceae</taxon>
        <taxon>Nocardia</taxon>
    </lineage>
</organism>
<dbReference type="InterPro" id="IPR000524">
    <property type="entry name" value="Tscrpt_reg_HTH_GntR"/>
</dbReference>
<evidence type="ECO:0000256" key="3">
    <source>
        <dbReference type="ARBA" id="ARBA00023163"/>
    </source>
</evidence>
<dbReference type="eggNOG" id="COG2186">
    <property type="taxonomic scope" value="Bacteria"/>
</dbReference>